<dbReference type="PANTHER" id="PTHR43447">
    <property type="entry name" value="ALPHA-AMYLASE"/>
    <property type="match status" value="1"/>
</dbReference>
<evidence type="ECO:0000256" key="8">
    <source>
        <dbReference type="PIRSR" id="PIRSR001021-2"/>
    </source>
</evidence>
<dbReference type="InterPro" id="IPR006047">
    <property type="entry name" value="GH13_cat_dom"/>
</dbReference>
<feature type="binding site" evidence="8">
    <location>
        <position position="445"/>
    </location>
    <ligand>
        <name>Ca(2+)</name>
        <dbReference type="ChEBI" id="CHEBI:29108"/>
        <label>3</label>
    </ligand>
</feature>
<keyword evidence="5" id="KW-0119">Carbohydrate metabolism</keyword>
<keyword evidence="3 8" id="KW-0479">Metal-binding</keyword>
<dbReference type="SUPFAM" id="SSF51011">
    <property type="entry name" value="Glycosyl hydrolase domain"/>
    <property type="match status" value="1"/>
</dbReference>
<comment type="cofactor">
    <cofactor evidence="1">
        <name>Ca(2+)</name>
        <dbReference type="ChEBI" id="CHEBI:29108"/>
    </cofactor>
</comment>
<dbReference type="Gene3D" id="2.60.40.1180">
    <property type="entry name" value="Golgi alpha-mannosidase II"/>
    <property type="match status" value="1"/>
</dbReference>
<organism evidence="11 12">
    <name type="scientific">Actinomyces weissii</name>
    <dbReference type="NCBI Taxonomy" id="675090"/>
    <lineage>
        <taxon>Bacteria</taxon>
        <taxon>Bacillati</taxon>
        <taxon>Actinomycetota</taxon>
        <taxon>Actinomycetes</taxon>
        <taxon>Actinomycetales</taxon>
        <taxon>Actinomycetaceae</taxon>
        <taxon>Actinomyces</taxon>
    </lineage>
</organism>
<keyword evidence="4 11" id="KW-0378">Hydrolase</keyword>
<dbReference type="Gene3D" id="2.40.30.140">
    <property type="match status" value="1"/>
</dbReference>
<feature type="binding site" evidence="8">
    <location>
        <position position="468"/>
    </location>
    <ligand>
        <name>Ca(2+)</name>
        <dbReference type="ChEBI" id="CHEBI:29108"/>
        <label>3</label>
    </ligand>
</feature>
<evidence type="ECO:0000313" key="11">
    <source>
        <dbReference type="EMBL" id="QQM67834.1"/>
    </source>
</evidence>
<dbReference type="NCBIfam" id="NF006969">
    <property type="entry name" value="PRK09441.1-2"/>
    <property type="match status" value="1"/>
</dbReference>
<dbReference type="PIRSF" id="PIRSF001021">
    <property type="entry name" value="Alph-amls_thrmst"/>
    <property type="match status" value="1"/>
</dbReference>
<feature type="domain" description="Glycosyl hydrolase family 13 catalytic" evidence="10">
    <location>
        <begin position="46"/>
        <end position="434"/>
    </location>
</feature>
<feature type="binding site" evidence="8">
    <location>
        <position position="244"/>
    </location>
    <ligand>
        <name>Ca(2+)</name>
        <dbReference type="ChEBI" id="CHEBI:29108"/>
        <label>2</label>
    </ligand>
</feature>
<evidence type="ECO:0000256" key="2">
    <source>
        <dbReference type="ARBA" id="ARBA00008061"/>
    </source>
</evidence>
<evidence type="ECO:0000313" key="12">
    <source>
        <dbReference type="Proteomes" id="UP000595895"/>
    </source>
</evidence>
<dbReference type="InterPro" id="IPR013776">
    <property type="entry name" value="A-amylase_thermo"/>
</dbReference>
<dbReference type="GO" id="GO:0005509">
    <property type="term" value="F:calcium ion binding"/>
    <property type="evidence" value="ECO:0007669"/>
    <property type="project" value="InterPro"/>
</dbReference>
<evidence type="ECO:0000259" key="10">
    <source>
        <dbReference type="SMART" id="SM00642"/>
    </source>
</evidence>
<dbReference type="Pfam" id="PF00128">
    <property type="entry name" value="Alpha-amylase"/>
    <property type="match status" value="1"/>
</dbReference>
<dbReference type="SMART" id="SM00642">
    <property type="entry name" value="Aamy"/>
    <property type="match status" value="1"/>
</dbReference>
<dbReference type="NCBIfam" id="NF006968">
    <property type="entry name" value="PRK09441.1-1"/>
    <property type="match status" value="1"/>
</dbReference>
<keyword evidence="12" id="KW-1185">Reference proteome</keyword>
<feature type="binding site" evidence="8">
    <location>
        <position position="341"/>
    </location>
    <ligand>
        <name>Ca(2+)</name>
        <dbReference type="ChEBI" id="CHEBI:29108"/>
        <label>3</label>
    </ligand>
</feature>
<dbReference type="EC" id="3.2.1.1" evidence="11"/>
<dbReference type="KEGG" id="awe:JG540_02850"/>
<evidence type="ECO:0000256" key="7">
    <source>
        <dbReference type="PIRSR" id="PIRSR001021-1"/>
    </source>
</evidence>
<comment type="similarity">
    <text evidence="2">Belongs to the glycosyl hydrolase 13 family.</text>
</comment>
<feature type="binding site" evidence="8">
    <location>
        <position position="242"/>
    </location>
    <ligand>
        <name>Ca(2+)</name>
        <dbReference type="ChEBI" id="CHEBI:29108"/>
        <label>1</label>
    </ligand>
</feature>
<evidence type="ECO:0000256" key="1">
    <source>
        <dbReference type="ARBA" id="ARBA00001913"/>
    </source>
</evidence>
<feature type="region of interest" description="Disordered" evidence="9">
    <location>
        <begin position="1"/>
        <end position="28"/>
    </location>
</feature>
<evidence type="ECO:0000256" key="5">
    <source>
        <dbReference type="ARBA" id="ARBA00023277"/>
    </source>
</evidence>
<dbReference type="Gene3D" id="3.20.20.80">
    <property type="entry name" value="Glycosidases"/>
    <property type="match status" value="1"/>
</dbReference>
<proteinExistence type="inferred from homology"/>
<dbReference type="GO" id="GO:0004556">
    <property type="term" value="F:alpha-amylase activity"/>
    <property type="evidence" value="ECO:0007669"/>
    <property type="project" value="UniProtKB-EC"/>
</dbReference>
<feature type="binding site" evidence="8">
    <location>
        <position position="236"/>
    </location>
    <ligand>
        <name>Ca(2+)</name>
        <dbReference type="ChEBI" id="CHEBI:29108"/>
        <label>1</label>
    </ligand>
</feature>
<evidence type="ECO:0000256" key="4">
    <source>
        <dbReference type="ARBA" id="ARBA00022801"/>
    </source>
</evidence>
<keyword evidence="6 11" id="KW-0326">Glycosidase</keyword>
<dbReference type="Proteomes" id="UP000595895">
    <property type="component" value="Chromosome"/>
</dbReference>
<sequence length="537" mass="58573">MTNSVSEPGSPSLAPGEAQDTASSAGCEQARNPLAPAVPSVVPTNPVLLQAFAWDLTADSSHWRLLADNAQLLADAGVTSVWLPPAYKGQGGVEDVGYGVYDRYDLGEFDQKGTVPTKYGTKDEYLAAVSALHRAGISVLADVVLNHMMGGDESETVRATEVDPCNRNHRLGEPHEITAWTRYTFPGRAGAYSDFTWDASCFRGADWDQDTQRSALWLFEGKEWATQVSNEYGNYDYLMGTDVDTSEPEVAAELARWGEWFVRTTGVDGLRLDAVKHIDRGFLTRWLPALRQATCRPLPTVGEYWSGDLGELQTYLGEQPVMSLFDVPLHFHLHAASCSDGQVDLSRLFEGTLVGTDPQHAVTFVENHDTQPRQSLASPVESWFKPSAYALILLRAQGLPCVFWGDLFGTPETGDLPAVVELPLLLAVRRTLAHGPQHDFLDSPDVIGFTREGDAAHPGSGLVVLLSDRRHATKWMEVGAAHAGEEWICVLGGHGTVVVNQDGWLEATVGDGGLSVYVPAAAEPVLEREGRRLLRQR</sequence>
<feature type="binding site" evidence="8">
    <location>
        <position position="146"/>
    </location>
    <ligand>
        <name>Ca(2+)</name>
        <dbReference type="ChEBI" id="CHEBI:29108"/>
        <label>1</label>
    </ligand>
</feature>
<dbReference type="SUPFAM" id="SSF51445">
    <property type="entry name" value="(Trans)glycosidases"/>
    <property type="match status" value="1"/>
</dbReference>
<name>A0A7T7MAS0_9ACTO</name>
<dbReference type="EMBL" id="CP066802">
    <property type="protein sequence ID" value="QQM67834.1"/>
    <property type="molecule type" value="Genomic_DNA"/>
</dbReference>
<feature type="active site" description="Nucleophile" evidence="7">
    <location>
        <position position="273"/>
    </location>
</feature>
<accession>A0A7T7MAS0</accession>
<dbReference type="AlphaFoldDB" id="A0A7T7MAS0"/>
<gene>
    <name evidence="11" type="ORF">JG540_02850</name>
</gene>
<protein>
    <submittedName>
        <fullName evidence="11">Alpha-amylase</fullName>
        <ecNumber evidence="11">3.2.1.1</ecNumber>
    </submittedName>
</protein>
<dbReference type="GO" id="GO:0005975">
    <property type="term" value="P:carbohydrate metabolic process"/>
    <property type="evidence" value="ECO:0007669"/>
    <property type="project" value="InterPro"/>
</dbReference>
<dbReference type="InterPro" id="IPR017853">
    <property type="entry name" value="GH"/>
</dbReference>
<dbReference type="RefSeq" id="WP_200276960.1">
    <property type="nucleotide sequence ID" value="NZ_CP066802.1"/>
</dbReference>
<dbReference type="CDD" id="cd11318">
    <property type="entry name" value="AmyAc_bac_fung_AmyA"/>
    <property type="match status" value="1"/>
</dbReference>
<reference evidence="11 12" key="1">
    <citation type="submission" date="2020-12" db="EMBL/GenBank/DDBJ databases">
        <authorList>
            <person name="Zhou J."/>
        </authorList>
    </citation>
    <scope>NUCLEOTIDE SEQUENCE [LARGE SCALE GENOMIC DNA]</scope>
    <source>
        <strain evidence="11 12">CCUG 61299</strain>
    </source>
</reference>
<feature type="binding site" evidence="8">
    <location>
        <position position="277"/>
    </location>
    <ligand>
        <name>Ca(2+)</name>
        <dbReference type="ChEBI" id="CHEBI:29108"/>
        <label>1</label>
    </ligand>
</feature>
<feature type="active site" description="Proton donor" evidence="7">
    <location>
        <position position="303"/>
    </location>
</feature>
<keyword evidence="8" id="KW-0106">Calcium</keyword>
<evidence type="ECO:0000256" key="3">
    <source>
        <dbReference type="ARBA" id="ARBA00022723"/>
    </source>
</evidence>
<dbReference type="InterPro" id="IPR013780">
    <property type="entry name" value="Glyco_hydro_b"/>
</dbReference>
<evidence type="ECO:0000256" key="6">
    <source>
        <dbReference type="ARBA" id="ARBA00023295"/>
    </source>
</evidence>
<evidence type="ECO:0000256" key="9">
    <source>
        <dbReference type="SAM" id="MobiDB-lite"/>
    </source>
</evidence>